<proteinExistence type="predicted"/>
<sequence length="120" mass="13315">MPVDAPPIPAFAEDTSQLIKEYEGLVHKITADEANAGVVHVETKEHAVLTIELSSQGWKVLKVQPDDAPRQVKMLEGEGAYELPEGLLMAASDEFKRLWHMSLVEKLAALESFTNDEDEE</sequence>
<dbReference type="AlphaFoldDB" id="W7I2Z8"/>
<gene>
    <name evidence="2" type="ORF">DRE_04241</name>
</gene>
<organism evidence="2 3">
    <name type="scientific">Drechslerella stenobrocha 248</name>
    <dbReference type="NCBI Taxonomy" id="1043628"/>
    <lineage>
        <taxon>Eukaryota</taxon>
        <taxon>Fungi</taxon>
        <taxon>Dikarya</taxon>
        <taxon>Ascomycota</taxon>
        <taxon>Pezizomycotina</taxon>
        <taxon>Orbiliomycetes</taxon>
        <taxon>Orbiliales</taxon>
        <taxon>Orbiliaceae</taxon>
        <taxon>Drechslerella</taxon>
    </lineage>
</organism>
<dbReference type="EMBL" id="KI966417">
    <property type="protein sequence ID" value="EWC46518.1"/>
    <property type="molecule type" value="Genomic_DNA"/>
</dbReference>
<dbReference type="Pfam" id="PF05303">
    <property type="entry name" value="GSKIP_dom"/>
    <property type="match status" value="1"/>
</dbReference>
<evidence type="ECO:0000313" key="2">
    <source>
        <dbReference type="EMBL" id="EWC46518.1"/>
    </source>
</evidence>
<evidence type="ECO:0000259" key="1">
    <source>
        <dbReference type="Pfam" id="PF05303"/>
    </source>
</evidence>
<dbReference type="InterPro" id="IPR023231">
    <property type="entry name" value="GSKIP_dom_sf"/>
</dbReference>
<dbReference type="OrthoDB" id="5277763at2759"/>
<name>W7I2Z8_9PEZI</name>
<dbReference type="Proteomes" id="UP000024837">
    <property type="component" value="Unassembled WGS sequence"/>
</dbReference>
<dbReference type="Gene3D" id="3.30.2280.10">
    <property type="entry name" value="Hypothetical protein (hspc210)"/>
    <property type="match status" value="1"/>
</dbReference>
<protein>
    <recommendedName>
        <fullName evidence="1">GSKIP domain-containing protein</fullName>
    </recommendedName>
</protein>
<evidence type="ECO:0000313" key="3">
    <source>
        <dbReference type="Proteomes" id="UP000024837"/>
    </source>
</evidence>
<feature type="domain" description="GSKIP" evidence="1">
    <location>
        <begin position="17"/>
        <end position="110"/>
    </location>
</feature>
<dbReference type="SUPFAM" id="SSF103107">
    <property type="entry name" value="Hypothetical protein c14orf129, hspc210"/>
    <property type="match status" value="1"/>
</dbReference>
<dbReference type="HOGENOM" id="CLU_2049661_0_0_1"/>
<dbReference type="InterPro" id="IPR007967">
    <property type="entry name" value="GSKIP_dom"/>
</dbReference>
<reference evidence="2 3" key="1">
    <citation type="submission" date="2013-05" db="EMBL/GenBank/DDBJ databases">
        <title>Drechslerella stenobrocha genome reveals carnivorous origination and mechanical trapping mechanism of predatory fungi.</title>
        <authorList>
            <person name="Liu X."/>
            <person name="Zhang W."/>
            <person name="Liu K."/>
        </authorList>
    </citation>
    <scope>NUCLEOTIDE SEQUENCE [LARGE SCALE GENOMIC DNA]</scope>
    <source>
        <strain evidence="2 3">248</strain>
    </source>
</reference>
<keyword evidence="3" id="KW-1185">Reference proteome</keyword>
<accession>W7I2Z8</accession>